<keyword evidence="2" id="KW-0378">Hydrolase</keyword>
<feature type="binding site" evidence="3">
    <location>
        <position position="207"/>
    </location>
    <ligand>
        <name>a divalent metal cation</name>
        <dbReference type="ChEBI" id="CHEBI:60240"/>
        <label>1</label>
    </ligand>
</feature>
<feature type="binding site" evidence="3">
    <location>
        <position position="8"/>
    </location>
    <ligand>
        <name>a divalent metal cation</name>
        <dbReference type="ChEBI" id="CHEBI:60240"/>
        <label>1</label>
    </ligand>
</feature>
<dbReference type="SUPFAM" id="SSF51556">
    <property type="entry name" value="Metallo-dependent hydrolases"/>
    <property type="match status" value="1"/>
</dbReference>
<dbReference type="GO" id="GO:0046872">
    <property type="term" value="F:metal ion binding"/>
    <property type="evidence" value="ECO:0007669"/>
    <property type="project" value="UniProtKB-KW"/>
</dbReference>
<dbReference type="CDD" id="cd01310">
    <property type="entry name" value="TatD_DNAse"/>
    <property type="match status" value="1"/>
</dbReference>
<reference evidence="4 5" key="1">
    <citation type="journal article" date="2016" name="Nat. Commun.">
        <title>Thousands of microbial genomes shed light on interconnected biogeochemical processes in an aquifer system.</title>
        <authorList>
            <person name="Anantharaman K."/>
            <person name="Brown C.T."/>
            <person name="Hug L.A."/>
            <person name="Sharon I."/>
            <person name="Castelle C.J."/>
            <person name="Probst A.J."/>
            <person name="Thomas B.C."/>
            <person name="Singh A."/>
            <person name="Wilkins M.J."/>
            <person name="Karaoz U."/>
            <person name="Brodie E.L."/>
            <person name="Williams K.H."/>
            <person name="Hubbard S.S."/>
            <person name="Banfield J.F."/>
        </authorList>
    </citation>
    <scope>NUCLEOTIDE SEQUENCE [LARGE SCALE GENOMIC DNA]</scope>
</reference>
<protein>
    <recommendedName>
        <fullName evidence="6">Hydrolase TatD</fullName>
    </recommendedName>
</protein>
<feature type="binding site" evidence="3">
    <location>
        <position position="157"/>
    </location>
    <ligand>
        <name>a divalent metal cation</name>
        <dbReference type="ChEBI" id="CHEBI:60240"/>
        <label>2</label>
    </ligand>
</feature>
<dbReference type="PANTHER" id="PTHR46124">
    <property type="entry name" value="D-AMINOACYL-TRNA DEACYLASE"/>
    <property type="match status" value="1"/>
</dbReference>
<dbReference type="Gene3D" id="3.20.20.140">
    <property type="entry name" value="Metal-dependent hydrolases"/>
    <property type="match status" value="1"/>
</dbReference>
<dbReference type="InterPro" id="IPR032466">
    <property type="entry name" value="Metal_Hydrolase"/>
</dbReference>
<dbReference type="GO" id="GO:0005829">
    <property type="term" value="C:cytosol"/>
    <property type="evidence" value="ECO:0007669"/>
    <property type="project" value="TreeGrafter"/>
</dbReference>
<dbReference type="InterPro" id="IPR001130">
    <property type="entry name" value="TatD-like"/>
</dbReference>
<feature type="binding site" evidence="3">
    <location>
        <position position="94"/>
    </location>
    <ligand>
        <name>a divalent metal cation</name>
        <dbReference type="ChEBI" id="CHEBI:60240"/>
        <label>1</label>
    </ligand>
</feature>
<dbReference type="AlphaFoldDB" id="A0A1F4WHR3"/>
<evidence type="ECO:0000256" key="3">
    <source>
        <dbReference type="PIRSR" id="PIRSR005902-1"/>
    </source>
</evidence>
<accession>A0A1F4WHR3</accession>
<evidence type="ECO:0000256" key="2">
    <source>
        <dbReference type="ARBA" id="ARBA00022801"/>
    </source>
</evidence>
<dbReference type="InterPro" id="IPR015991">
    <property type="entry name" value="TatD/YcfH-like"/>
</dbReference>
<dbReference type="PANTHER" id="PTHR46124:SF2">
    <property type="entry name" value="D-AMINOACYL-TRNA DEACYLASE"/>
    <property type="match status" value="1"/>
</dbReference>
<dbReference type="FunFam" id="3.20.20.140:FF:000005">
    <property type="entry name" value="TatD family hydrolase"/>
    <property type="match status" value="1"/>
</dbReference>
<feature type="binding site" evidence="3">
    <location>
        <position position="6"/>
    </location>
    <ligand>
        <name>a divalent metal cation</name>
        <dbReference type="ChEBI" id="CHEBI:60240"/>
        <label>1</label>
    </ligand>
</feature>
<dbReference type="EMBL" id="MEWA01000029">
    <property type="protein sequence ID" value="OGC68962.1"/>
    <property type="molecule type" value="Genomic_DNA"/>
</dbReference>
<evidence type="ECO:0000313" key="4">
    <source>
        <dbReference type="EMBL" id="OGC68962.1"/>
    </source>
</evidence>
<proteinExistence type="predicted"/>
<dbReference type="GO" id="GO:0004536">
    <property type="term" value="F:DNA nuclease activity"/>
    <property type="evidence" value="ECO:0007669"/>
    <property type="project" value="InterPro"/>
</dbReference>
<dbReference type="Pfam" id="PF01026">
    <property type="entry name" value="TatD_DNase"/>
    <property type="match status" value="1"/>
</dbReference>
<comment type="caution">
    <text evidence="4">The sequence shown here is derived from an EMBL/GenBank/DDBJ whole genome shotgun (WGS) entry which is preliminary data.</text>
</comment>
<name>A0A1F4WHR3_UNCKA</name>
<dbReference type="GO" id="GO:0016788">
    <property type="term" value="F:hydrolase activity, acting on ester bonds"/>
    <property type="evidence" value="ECO:0007669"/>
    <property type="project" value="InterPro"/>
</dbReference>
<organism evidence="4 5">
    <name type="scientific">candidate division WWE3 bacterium RIFOXYC1_FULL_39_7</name>
    <dbReference type="NCBI Taxonomy" id="1802643"/>
    <lineage>
        <taxon>Bacteria</taxon>
        <taxon>Katanobacteria</taxon>
    </lineage>
</organism>
<feature type="binding site" evidence="3">
    <location>
        <position position="132"/>
    </location>
    <ligand>
        <name>a divalent metal cation</name>
        <dbReference type="ChEBI" id="CHEBI:60240"/>
        <label>2</label>
    </ligand>
</feature>
<evidence type="ECO:0000313" key="5">
    <source>
        <dbReference type="Proteomes" id="UP000179113"/>
    </source>
</evidence>
<sequence>MLIDSHCHLKHEKYSKTQAVLVDEAKAEGVTKLIDIGTSIKDNLVCMKNAEEFDGVYATVAIYPHENMSMQVPDLMAELRKQATASKKIVAIGECGIDISNWQGGRPKEEQIILFEEQIKLAVELNLPLIIHNRGGDEIILKLLQKYQGQGLRGVSHCFVSTWEFAQELLKLNFLLSFACSITYPSNRNLLETIKQVPDDKFLVETDAPYLPPQSMRGTVNEPKNVVYAARKIAEVKGISFEKACELSYSNTCKLFGIN</sequence>
<evidence type="ECO:0000256" key="1">
    <source>
        <dbReference type="ARBA" id="ARBA00022723"/>
    </source>
</evidence>
<dbReference type="NCBIfam" id="TIGR00010">
    <property type="entry name" value="YchF/TatD family DNA exonuclease"/>
    <property type="match status" value="1"/>
</dbReference>
<dbReference type="Proteomes" id="UP000179113">
    <property type="component" value="Unassembled WGS sequence"/>
</dbReference>
<dbReference type="PIRSF" id="PIRSF005902">
    <property type="entry name" value="DNase_TatD"/>
    <property type="match status" value="1"/>
</dbReference>
<gene>
    <name evidence="4" type="ORF">A2415_04145</name>
</gene>
<evidence type="ECO:0008006" key="6">
    <source>
        <dbReference type="Google" id="ProtNLM"/>
    </source>
</evidence>
<keyword evidence="1 3" id="KW-0479">Metal-binding</keyword>